<organism evidence="1 2">
    <name type="scientific">Austropuccinia psidii MF-1</name>
    <dbReference type="NCBI Taxonomy" id="1389203"/>
    <lineage>
        <taxon>Eukaryota</taxon>
        <taxon>Fungi</taxon>
        <taxon>Dikarya</taxon>
        <taxon>Basidiomycota</taxon>
        <taxon>Pucciniomycotina</taxon>
        <taxon>Pucciniomycetes</taxon>
        <taxon>Pucciniales</taxon>
        <taxon>Sphaerophragmiaceae</taxon>
        <taxon>Austropuccinia</taxon>
    </lineage>
</organism>
<reference evidence="1" key="1">
    <citation type="submission" date="2021-03" db="EMBL/GenBank/DDBJ databases">
        <title>Draft genome sequence of rust myrtle Austropuccinia psidii MF-1, a brazilian biotype.</title>
        <authorList>
            <person name="Quecine M.C."/>
            <person name="Pachon D.M.R."/>
            <person name="Bonatelli M.L."/>
            <person name="Correr F.H."/>
            <person name="Franceschini L.M."/>
            <person name="Leite T.F."/>
            <person name="Margarido G.R.A."/>
            <person name="Almeida C.A."/>
            <person name="Ferrarezi J.A."/>
            <person name="Labate C.A."/>
        </authorList>
    </citation>
    <scope>NUCLEOTIDE SEQUENCE</scope>
    <source>
        <strain evidence="1">MF-1</strain>
    </source>
</reference>
<evidence type="ECO:0000313" key="1">
    <source>
        <dbReference type="EMBL" id="MBW0530072.1"/>
    </source>
</evidence>
<accession>A0A9Q3F4T0</accession>
<comment type="caution">
    <text evidence="1">The sequence shown here is derived from an EMBL/GenBank/DDBJ whole genome shotgun (WGS) entry which is preliminary data.</text>
</comment>
<protein>
    <submittedName>
        <fullName evidence="1">Uncharacterized protein</fullName>
    </submittedName>
</protein>
<name>A0A9Q3F4T0_9BASI</name>
<dbReference type="AlphaFoldDB" id="A0A9Q3F4T0"/>
<dbReference type="EMBL" id="AVOT02035669">
    <property type="protein sequence ID" value="MBW0530072.1"/>
    <property type="molecule type" value="Genomic_DNA"/>
</dbReference>
<proteinExistence type="predicted"/>
<dbReference type="Proteomes" id="UP000765509">
    <property type="component" value="Unassembled WGS sequence"/>
</dbReference>
<evidence type="ECO:0000313" key="2">
    <source>
        <dbReference type="Proteomes" id="UP000765509"/>
    </source>
</evidence>
<sequence>MSNSCRCRRNSTAWQEVTLINATSMPLGVKGCLPPQSSLEDVQGADVLVHRFCLACTDADELTYACVQSKCNKGKQARFKNCTIPGSTKSLTGQIITPLVFTAFTQYVASGIDSSGKQISNARCEPSSNPAPGSRPTCGECYVASFATLIRPHCDEQLRRL</sequence>
<keyword evidence="2" id="KW-1185">Reference proteome</keyword>
<gene>
    <name evidence="1" type="ORF">O181_069787</name>
</gene>